<protein>
    <submittedName>
        <fullName evidence="2">HlyD family secretion protein</fullName>
    </submittedName>
</protein>
<evidence type="ECO:0000256" key="1">
    <source>
        <dbReference type="SAM" id="Phobius"/>
    </source>
</evidence>
<keyword evidence="1" id="KW-0472">Membrane</keyword>
<name>A0A366X0C5_9RHOB</name>
<gene>
    <name evidence="2" type="ORF">DS909_09880</name>
</gene>
<dbReference type="OrthoDB" id="7929252at2"/>
<dbReference type="RefSeq" id="WP_113823291.1">
    <property type="nucleotide sequence ID" value="NZ_QOCE01000029.1"/>
</dbReference>
<feature type="transmembrane region" description="Helical" evidence="1">
    <location>
        <begin position="33"/>
        <end position="52"/>
    </location>
</feature>
<proteinExistence type="predicted"/>
<sequence>MIEILVTSFPFVLRVIYLRWRGMPITLYNVHRAVVLWFILALAVFFAVFYYYPKSYTGLVPFRTVPVVAESGGTVTQVFVKGGDRVKSGDPLFAVENASEQAAVEFASRKVEEIESAKLAAKLQVATAEAVLDAAVTLMEQAELSLMDHRSLQAKGSAAFQVSQLERAQATLDTRTAEVEAAETQLGVAQVQANAIIPAQLASARASLKQAEVELGKTVTHSFVDGTIEQVTLNIGSRAAQAAMSPSMLIIPDRNDEVRGRIVAGFSQVSRTELYEGMAAEVACESNFNISMRNTILPARIVRIQEPISSGQLAPSGRLIEPSEKAKRGQVVVHLDLVYPEHRALLVPGSGCIVQSYNGGLNGEMEGSVVAHAIEAMGIIKAVGLRIKAWLGLTAGIGLIGGGHA</sequence>
<dbReference type="AlphaFoldDB" id="A0A366X0C5"/>
<dbReference type="Gene3D" id="2.40.50.100">
    <property type="match status" value="1"/>
</dbReference>
<organism evidence="2 3">
    <name type="scientific">Phaeobacter gallaeciensis</name>
    <dbReference type="NCBI Taxonomy" id="60890"/>
    <lineage>
        <taxon>Bacteria</taxon>
        <taxon>Pseudomonadati</taxon>
        <taxon>Pseudomonadota</taxon>
        <taxon>Alphaproteobacteria</taxon>
        <taxon>Rhodobacterales</taxon>
        <taxon>Roseobacteraceae</taxon>
        <taxon>Phaeobacter</taxon>
    </lineage>
</organism>
<dbReference type="Gene3D" id="1.10.287.470">
    <property type="entry name" value="Helix hairpin bin"/>
    <property type="match status" value="1"/>
</dbReference>
<evidence type="ECO:0000313" key="2">
    <source>
        <dbReference type="EMBL" id="RBW55423.1"/>
    </source>
</evidence>
<dbReference type="PANTHER" id="PTHR30367:SF12">
    <property type="entry name" value="P-HYDROXYBENZOIC ACID EFFLUX PUMP SUBUNIT AAEA"/>
    <property type="match status" value="1"/>
</dbReference>
<dbReference type="EMBL" id="QOCE01000029">
    <property type="protein sequence ID" value="RBW55423.1"/>
    <property type="molecule type" value="Genomic_DNA"/>
</dbReference>
<keyword evidence="1" id="KW-1133">Transmembrane helix</keyword>
<comment type="caution">
    <text evidence="2">The sequence shown here is derived from an EMBL/GenBank/DDBJ whole genome shotgun (WGS) entry which is preliminary data.</text>
</comment>
<keyword evidence="1" id="KW-0812">Transmembrane</keyword>
<evidence type="ECO:0000313" key="3">
    <source>
        <dbReference type="Proteomes" id="UP000252706"/>
    </source>
</evidence>
<accession>A0A366X0C5</accession>
<dbReference type="SUPFAM" id="SSF111369">
    <property type="entry name" value="HlyD-like secretion proteins"/>
    <property type="match status" value="1"/>
</dbReference>
<reference evidence="2 3" key="1">
    <citation type="submission" date="2018-07" db="EMBL/GenBank/DDBJ databases">
        <title>Modular assembly of carbohydrate-degrading microbial communities in the ocean.</title>
        <authorList>
            <person name="Enke T.N."/>
            <person name="Datta M.S."/>
            <person name="Schwartzman J.A."/>
            <person name="Cermak N."/>
            <person name="Schmitz D.A."/>
            <person name="Barrere J."/>
            <person name="Cordero O.X."/>
        </authorList>
    </citation>
    <scope>NUCLEOTIDE SEQUENCE [LARGE SCALE GENOMIC DNA]</scope>
    <source>
        <strain evidence="2 3">C3M10</strain>
    </source>
</reference>
<dbReference type="PANTHER" id="PTHR30367">
    <property type="entry name" value="P-HYDROXYBENZOIC ACID EFFLUX PUMP SUBUNIT AAEA-RELATED"/>
    <property type="match status" value="1"/>
</dbReference>
<dbReference type="InterPro" id="IPR050393">
    <property type="entry name" value="MFP_Efflux_Pump"/>
</dbReference>
<dbReference type="Proteomes" id="UP000252706">
    <property type="component" value="Unassembled WGS sequence"/>
</dbReference>